<dbReference type="Pfam" id="PF05345">
    <property type="entry name" value="He_PIG"/>
    <property type="match status" value="1"/>
</dbReference>
<accession>A0A917P6Y1</accession>
<name>A0A917P6Y1_9DEIO</name>
<protein>
    <submittedName>
        <fullName evidence="3">Uncharacterized protein</fullName>
    </submittedName>
</protein>
<evidence type="ECO:0000313" key="4">
    <source>
        <dbReference type="Proteomes" id="UP000635726"/>
    </source>
</evidence>
<feature type="compositionally biased region" description="Low complexity" evidence="1">
    <location>
        <begin position="246"/>
        <end position="281"/>
    </location>
</feature>
<sequence length="295" mass="29836">MSPVRLVLPAAALGLLLSSCGSTTTSTSSTSTKDALYFSSTNAPVAYVGEPFTTQVAVSGGVGPYSLRVVNGKLPDGLTLSSTTLSGKPTREGLYTFTVEVSDAALSTKTQSMTLNVTALPPLSLAFTLPTSEIRGETRLPLTVTAPRAMRAFRLQWTLPDGVTVTRVTPADNRAVAYWKVTGRTLTLDMGFRTPVATGDRVALVSVSPARPLTLAAPVLGYTAIGGDGQSLARVALPTPTPATPAPVTTPAGTGQGTGTAAPGSTPATTPTTTPAGTTPAGPQPVTPPASGSGK</sequence>
<evidence type="ECO:0000256" key="2">
    <source>
        <dbReference type="SAM" id="SignalP"/>
    </source>
</evidence>
<organism evidence="3 4">
    <name type="scientific">Deinococcus aquiradiocola</name>
    <dbReference type="NCBI Taxonomy" id="393059"/>
    <lineage>
        <taxon>Bacteria</taxon>
        <taxon>Thermotogati</taxon>
        <taxon>Deinococcota</taxon>
        <taxon>Deinococci</taxon>
        <taxon>Deinococcales</taxon>
        <taxon>Deinococcaceae</taxon>
        <taxon>Deinococcus</taxon>
    </lineage>
</organism>
<feature type="signal peptide" evidence="2">
    <location>
        <begin position="1"/>
        <end position="24"/>
    </location>
</feature>
<dbReference type="RefSeq" id="WP_188960685.1">
    <property type="nucleotide sequence ID" value="NZ_BMOE01000001.1"/>
</dbReference>
<proteinExistence type="predicted"/>
<gene>
    <name evidence="3" type="ORF">GCM10008939_05760</name>
</gene>
<dbReference type="Gene3D" id="2.60.40.10">
    <property type="entry name" value="Immunoglobulins"/>
    <property type="match status" value="1"/>
</dbReference>
<dbReference type="SUPFAM" id="SSF49313">
    <property type="entry name" value="Cadherin-like"/>
    <property type="match status" value="1"/>
</dbReference>
<comment type="caution">
    <text evidence="3">The sequence shown here is derived from an EMBL/GenBank/DDBJ whole genome shotgun (WGS) entry which is preliminary data.</text>
</comment>
<reference evidence="3" key="1">
    <citation type="journal article" date="2014" name="Int. J. Syst. Evol. Microbiol.">
        <title>Complete genome sequence of Corynebacterium casei LMG S-19264T (=DSM 44701T), isolated from a smear-ripened cheese.</title>
        <authorList>
            <consortium name="US DOE Joint Genome Institute (JGI-PGF)"/>
            <person name="Walter F."/>
            <person name="Albersmeier A."/>
            <person name="Kalinowski J."/>
            <person name="Ruckert C."/>
        </authorList>
    </citation>
    <scope>NUCLEOTIDE SEQUENCE</scope>
    <source>
        <strain evidence="3">JCM 14371</strain>
    </source>
</reference>
<keyword evidence="2" id="KW-0732">Signal</keyword>
<dbReference type="GO" id="GO:0016020">
    <property type="term" value="C:membrane"/>
    <property type="evidence" value="ECO:0007669"/>
    <property type="project" value="InterPro"/>
</dbReference>
<evidence type="ECO:0000313" key="3">
    <source>
        <dbReference type="EMBL" id="GGJ64714.1"/>
    </source>
</evidence>
<dbReference type="InterPro" id="IPR013783">
    <property type="entry name" value="Ig-like_fold"/>
</dbReference>
<dbReference type="EMBL" id="BMOE01000001">
    <property type="protein sequence ID" value="GGJ64714.1"/>
    <property type="molecule type" value="Genomic_DNA"/>
</dbReference>
<dbReference type="GO" id="GO:0005509">
    <property type="term" value="F:calcium ion binding"/>
    <property type="evidence" value="ECO:0007669"/>
    <property type="project" value="InterPro"/>
</dbReference>
<dbReference type="Proteomes" id="UP000635726">
    <property type="component" value="Unassembled WGS sequence"/>
</dbReference>
<dbReference type="InterPro" id="IPR015919">
    <property type="entry name" value="Cadherin-like_sf"/>
</dbReference>
<feature type="chain" id="PRO_5037494030" evidence="2">
    <location>
        <begin position="25"/>
        <end position="295"/>
    </location>
</feature>
<dbReference type="AlphaFoldDB" id="A0A917P6Y1"/>
<feature type="region of interest" description="Disordered" evidence="1">
    <location>
        <begin position="233"/>
        <end position="295"/>
    </location>
</feature>
<dbReference type="PROSITE" id="PS51257">
    <property type="entry name" value="PROKAR_LIPOPROTEIN"/>
    <property type="match status" value="1"/>
</dbReference>
<evidence type="ECO:0000256" key="1">
    <source>
        <dbReference type="SAM" id="MobiDB-lite"/>
    </source>
</evidence>
<keyword evidence="4" id="KW-1185">Reference proteome</keyword>
<reference evidence="3" key="2">
    <citation type="submission" date="2020-09" db="EMBL/GenBank/DDBJ databases">
        <authorList>
            <person name="Sun Q."/>
            <person name="Ohkuma M."/>
        </authorList>
    </citation>
    <scope>NUCLEOTIDE SEQUENCE</scope>
    <source>
        <strain evidence="3">JCM 14371</strain>
    </source>
</reference>